<evidence type="ECO:0000256" key="3">
    <source>
        <dbReference type="PROSITE-ProRule" id="PRU00339"/>
    </source>
</evidence>
<dbReference type="Pfam" id="PF00515">
    <property type="entry name" value="TPR_1"/>
    <property type="match status" value="1"/>
</dbReference>
<dbReference type="EMBL" id="CAJZBQ010000032">
    <property type="protein sequence ID" value="CAG9322838.1"/>
    <property type="molecule type" value="Genomic_DNA"/>
</dbReference>
<evidence type="ECO:0000256" key="1">
    <source>
        <dbReference type="ARBA" id="ARBA00022737"/>
    </source>
</evidence>
<evidence type="ECO:0000313" key="4">
    <source>
        <dbReference type="EMBL" id="CAG9322838.1"/>
    </source>
</evidence>
<organism evidence="4 5">
    <name type="scientific">Blepharisma stoltei</name>
    <dbReference type="NCBI Taxonomy" id="1481888"/>
    <lineage>
        <taxon>Eukaryota</taxon>
        <taxon>Sar</taxon>
        <taxon>Alveolata</taxon>
        <taxon>Ciliophora</taxon>
        <taxon>Postciliodesmatophora</taxon>
        <taxon>Heterotrichea</taxon>
        <taxon>Heterotrichida</taxon>
        <taxon>Blepharismidae</taxon>
        <taxon>Blepharisma</taxon>
    </lineage>
</organism>
<name>A0AAU9J3S1_9CILI</name>
<dbReference type="InterPro" id="IPR051685">
    <property type="entry name" value="Ycf3/AcsC/BcsC/TPR_MFPF"/>
</dbReference>
<feature type="repeat" description="TPR" evidence="3">
    <location>
        <begin position="194"/>
        <end position="227"/>
    </location>
</feature>
<sequence>MPKSDYSCSSIIFNGNILISGDYSEYLWLYSIDIDSFSTIPYEFKYNDRKILINAERLYLIECPGYLIECRGSIYESEIGSYSNWRRIAESKFNFNQVFCSYNKGGIYISDIYDSAEEYYFFNLDQKIIIDIAYYSQHVALRRVGKKIEVIKCNVDFKLDSNYLDEWGYTLRTLGEDLERIEPYDKAIKLNPGVDSYTLKGNTLYYLERYLEAIECYEEAIKLDPNNAKFYDLKG</sequence>
<evidence type="ECO:0008006" key="6">
    <source>
        <dbReference type="Google" id="ProtNLM"/>
    </source>
</evidence>
<dbReference type="PROSITE" id="PS50005">
    <property type="entry name" value="TPR"/>
    <property type="match status" value="1"/>
</dbReference>
<dbReference type="InterPro" id="IPR019734">
    <property type="entry name" value="TPR_rpt"/>
</dbReference>
<proteinExistence type="predicted"/>
<reference evidence="4" key="1">
    <citation type="submission" date="2021-09" db="EMBL/GenBank/DDBJ databases">
        <authorList>
            <consortium name="AG Swart"/>
            <person name="Singh M."/>
            <person name="Singh A."/>
            <person name="Seah K."/>
            <person name="Emmerich C."/>
        </authorList>
    </citation>
    <scope>NUCLEOTIDE SEQUENCE</scope>
    <source>
        <strain evidence="4">ATCC30299</strain>
    </source>
</reference>
<dbReference type="SMART" id="SM00028">
    <property type="entry name" value="TPR"/>
    <property type="match status" value="1"/>
</dbReference>
<keyword evidence="5" id="KW-1185">Reference proteome</keyword>
<dbReference type="InterPro" id="IPR011990">
    <property type="entry name" value="TPR-like_helical_dom_sf"/>
</dbReference>
<gene>
    <name evidence="4" type="ORF">BSTOLATCC_MIC31953</name>
</gene>
<keyword evidence="2 3" id="KW-0802">TPR repeat</keyword>
<evidence type="ECO:0000256" key="2">
    <source>
        <dbReference type="ARBA" id="ARBA00022803"/>
    </source>
</evidence>
<dbReference type="AlphaFoldDB" id="A0AAU9J3S1"/>
<accession>A0AAU9J3S1</accession>
<keyword evidence="1" id="KW-0677">Repeat</keyword>
<dbReference type="SUPFAM" id="SSF48452">
    <property type="entry name" value="TPR-like"/>
    <property type="match status" value="1"/>
</dbReference>
<dbReference type="PANTHER" id="PTHR44943">
    <property type="entry name" value="CELLULOSE SYNTHASE OPERON PROTEIN C"/>
    <property type="match status" value="1"/>
</dbReference>
<dbReference type="PROSITE" id="PS50293">
    <property type="entry name" value="TPR_REGION"/>
    <property type="match status" value="1"/>
</dbReference>
<evidence type="ECO:0000313" key="5">
    <source>
        <dbReference type="Proteomes" id="UP001162131"/>
    </source>
</evidence>
<dbReference type="PANTHER" id="PTHR44943:SF4">
    <property type="entry name" value="TPR REPEAT-CONTAINING PROTEIN MJ0798"/>
    <property type="match status" value="1"/>
</dbReference>
<dbReference type="Proteomes" id="UP001162131">
    <property type="component" value="Unassembled WGS sequence"/>
</dbReference>
<comment type="caution">
    <text evidence="4">The sequence shown here is derived from an EMBL/GenBank/DDBJ whole genome shotgun (WGS) entry which is preliminary data.</text>
</comment>
<protein>
    <recommendedName>
        <fullName evidence="6">Tetratricopeptide repeat protein</fullName>
    </recommendedName>
</protein>
<dbReference type="Gene3D" id="1.25.40.10">
    <property type="entry name" value="Tetratricopeptide repeat domain"/>
    <property type="match status" value="1"/>
</dbReference>